<evidence type="ECO:0000256" key="5">
    <source>
        <dbReference type="ARBA" id="ARBA00022989"/>
    </source>
</evidence>
<keyword evidence="6 7" id="KW-0472">Membrane</keyword>
<evidence type="ECO:0000256" key="1">
    <source>
        <dbReference type="ARBA" id="ARBA00004651"/>
    </source>
</evidence>
<dbReference type="GO" id="GO:0005886">
    <property type="term" value="C:plasma membrane"/>
    <property type="evidence" value="ECO:0007669"/>
    <property type="project" value="UniProtKB-SubCell"/>
</dbReference>
<evidence type="ECO:0000256" key="6">
    <source>
        <dbReference type="ARBA" id="ARBA00023136"/>
    </source>
</evidence>
<comment type="caution">
    <text evidence="10">The sequence shown here is derived from an EMBL/GenBank/DDBJ whole genome shotgun (WGS) entry which is preliminary data.</text>
</comment>
<name>A0A424YBU5_9FIRM</name>
<feature type="domain" description="MgtC/SapB/SrpB/YhiD N-terminal" evidence="8">
    <location>
        <begin position="11"/>
        <end position="132"/>
    </location>
</feature>
<dbReference type="InterPro" id="IPR048640">
    <property type="entry name" value="MgtC-like_C"/>
</dbReference>
<dbReference type="Gene3D" id="3.30.70.260">
    <property type="match status" value="1"/>
</dbReference>
<dbReference type="PRINTS" id="PR01837">
    <property type="entry name" value="MGTCSAPBPROT"/>
</dbReference>
<dbReference type="Pfam" id="PF21770">
    <property type="entry name" value="MgtC_SapB_C"/>
    <property type="match status" value="1"/>
</dbReference>
<evidence type="ECO:0000259" key="8">
    <source>
        <dbReference type="Pfam" id="PF02308"/>
    </source>
</evidence>
<comment type="similarity">
    <text evidence="2">Belongs to the MgtC/SapB family.</text>
</comment>
<keyword evidence="4 7" id="KW-0812">Transmembrane</keyword>
<reference evidence="10 11" key="1">
    <citation type="submission" date="2018-08" db="EMBL/GenBank/DDBJ databases">
        <title>The metabolism and importance of syntrophic acetate oxidation coupled to methane or sulfide production in haloalkaline environments.</title>
        <authorList>
            <person name="Timmers P.H.A."/>
            <person name="Vavourakis C.D."/>
            <person name="Sorokin D.Y."/>
            <person name="Sinninghe Damste J.S."/>
            <person name="Muyzer G."/>
            <person name="Stams A.J.M."/>
            <person name="Plugge C.M."/>
        </authorList>
    </citation>
    <scope>NUCLEOTIDE SEQUENCE [LARGE SCALE GENOMIC DNA]</scope>
    <source>
        <strain evidence="10">MSAO_Bac1</strain>
    </source>
</reference>
<evidence type="ECO:0000259" key="9">
    <source>
        <dbReference type="Pfam" id="PF21770"/>
    </source>
</evidence>
<evidence type="ECO:0000256" key="3">
    <source>
        <dbReference type="ARBA" id="ARBA00022475"/>
    </source>
</evidence>
<comment type="subcellular location">
    <subcellularLocation>
        <location evidence="1">Cell membrane</location>
        <topology evidence="1">Multi-pass membrane protein</topology>
    </subcellularLocation>
</comment>
<evidence type="ECO:0000313" key="11">
    <source>
        <dbReference type="Proteomes" id="UP000285138"/>
    </source>
</evidence>
<evidence type="ECO:0000256" key="7">
    <source>
        <dbReference type="SAM" id="Phobius"/>
    </source>
</evidence>
<dbReference type="EMBL" id="QZAA01000211">
    <property type="protein sequence ID" value="RQD74297.1"/>
    <property type="molecule type" value="Genomic_DNA"/>
</dbReference>
<keyword evidence="3" id="KW-1003">Cell membrane</keyword>
<proteinExistence type="inferred from homology"/>
<sequence length="241" mass="26708">MMYWIDFIFRIILALLFGTAIGAERQWRHKVADLRTNALVAVGAALYVTLSVLVVDEASPTRVAAQVVSGIGFLGAGVIIREGINVKGINTAATLWCAAAIGVLTGSGYYFQAFIGTLVVLIANIVLRSFQQKIDYEHLRSEKVDALCQMELVCDTDKEDRVRTLLTQKLLDKEYRLASISSKSLDLKEQQIQAEFLVPEGSQKELEKIIKMLRKEEGIKSLSWKLIPGGHEPGVVKSLWS</sequence>
<evidence type="ECO:0000313" key="10">
    <source>
        <dbReference type="EMBL" id="RQD74297.1"/>
    </source>
</evidence>
<evidence type="ECO:0000256" key="2">
    <source>
        <dbReference type="ARBA" id="ARBA00009298"/>
    </source>
</evidence>
<dbReference type="InterPro" id="IPR049177">
    <property type="entry name" value="MgtC_SapB_SrpB_YhiD_N"/>
</dbReference>
<dbReference type="Proteomes" id="UP000285138">
    <property type="component" value="Unassembled WGS sequence"/>
</dbReference>
<protein>
    <submittedName>
        <fullName evidence="10">MgtC/SapB family protein</fullName>
    </submittedName>
</protein>
<gene>
    <name evidence="10" type="ORF">D5R97_08050</name>
</gene>
<evidence type="ECO:0000256" key="4">
    <source>
        <dbReference type="ARBA" id="ARBA00022692"/>
    </source>
</evidence>
<dbReference type="InterPro" id="IPR003416">
    <property type="entry name" value="MgtC/SapB/SrpB/YhiD_fam"/>
</dbReference>
<dbReference type="Pfam" id="PF02308">
    <property type="entry name" value="MgtC"/>
    <property type="match status" value="1"/>
</dbReference>
<keyword evidence="5 7" id="KW-1133">Transmembrane helix</keyword>
<dbReference type="AlphaFoldDB" id="A0A424YBU5"/>
<dbReference type="PANTHER" id="PTHR33778">
    <property type="entry name" value="PROTEIN MGTC"/>
    <property type="match status" value="1"/>
</dbReference>
<organism evidence="10 11">
    <name type="scientific">Candidatus Syntrophonatronum acetioxidans</name>
    <dbReference type="NCBI Taxonomy" id="1795816"/>
    <lineage>
        <taxon>Bacteria</taxon>
        <taxon>Bacillati</taxon>
        <taxon>Bacillota</taxon>
        <taxon>Clostridia</taxon>
        <taxon>Eubacteriales</taxon>
        <taxon>Syntrophomonadaceae</taxon>
        <taxon>Candidatus Syntrophonatronum</taxon>
    </lineage>
</organism>
<feature type="transmembrane region" description="Helical" evidence="7">
    <location>
        <begin position="109"/>
        <end position="127"/>
    </location>
</feature>
<accession>A0A424YBU5</accession>
<feature type="transmembrane region" description="Helical" evidence="7">
    <location>
        <begin position="63"/>
        <end position="80"/>
    </location>
</feature>
<dbReference type="PANTHER" id="PTHR33778:SF3">
    <property type="entry name" value="PROTEIN MGTC"/>
    <property type="match status" value="1"/>
</dbReference>
<feature type="domain" description="MgtC-like C-terminal" evidence="9">
    <location>
        <begin position="149"/>
        <end position="224"/>
    </location>
</feature>
<feature type="transmembrane region" description="Helical" evidence="7">
    <location>
        <begin position="38"/>
        <end position="56"/>
    </location>
</feature>